<feature type="transmembrane region" description="Helical" evidence="2">
    <location>
        <begin position="7"/>
        <end position="24"/>
    </location>
</feature>
<feature type="transmembrane region" description="Helical" evidence="2">
    <location>
        <begin position="63"/>
        <end position="89"/>
    </location>
</feature>
<feature type="transmembrane region" description="Helical" evidence="2">
    <location>
        <begin position="172"/>
        <end position="190"/>
    </location>
</feature>
<feature type="compositionally biased region" description="Basic and acidic residues" evidence="1">
    <location>
        <begin position="272"/>
        <end position="288"/>
    </location>
</feature>
<comment type="caution">
    <text evidence="3">The sequence shown here is derived from an EMBL/GenBank/DDBJ whole genome shotgun (WGS) entry which is preliminary data.</text>
</comment>
<gene>
    <name evidence="3" type="ORF">SDC9_07377</name>
</gene>
<accession>A0A644T4L9</accession>
<protein>
    <submittedName>
        <fullName evidence="3">Uncharacterized protein</fullName>
    </submittedName>
</protein>
<evidence type="ECO:0000256" key="1">
    <source>
        <dbReference type="SAM" id="MobiDB-lite"/>
    </source>
</evidence>
<keyword evidence="2" id="KW-0472">Membrane</keyword>
<organism evidence="3">
    <name type="scientific">bioreactor metagenome</name>
    <dbReference type="NCBI Taxonomy" id="1076179"/>
    <lineage>
        <taxon>unclassified sequences</taxon>
        <taxon>metagenomes</taxon>
        <taxon>ecological metagenomes</taxon>
    </lineage>
</organism>
<feature type="transmembrane region" description="Helical" evidence="2">
    <location>
        <begin position="135"/>
        <end position="152"/>
    </location>
</feature>
<feature type="transmembrane region" description="Helical" evidence="2">
    <location>
        <begin position="109"/>
        <end position="126"/>
    </location>
</feature>
<reference evidence="3" key="1">
    <citation type="submission" date="2019-08" db="EMBL/GenBank/DDBJ databases">
        <authorList>
            <person name="Kucharzyk K."/>
            <person name="Murdoch R.W."/>
            <person name="Higgins S."/>
            <person name="Loffler F."/>
        </authorList>
    </citation>
    <scope>NUCLEOTIDE SEQUENCE</scope>
</reference>
<dbReference type="EMBL" id="VSSQ01000016">
    <property type="protein sequence ID" value="MPL61790.1"/>
    <property type="molecule type" value="Genomic_DNA"/>
</dbReference>
<feature type="compositionally biased region" description="Acidic residues" evidence="1">
    <location>
        <begin position="244"/>
        <end position="254"/>
    </location>
</feature>
<keyword evidence="2" id="KW-1133">Transmembrane helix</keyword>
<dbReference type="AlphaFoldDB" id="A0A644T4L9"/>
<name>A0A644T4L9_9ZZZZ</name>
<proteinExistence type="predicted"/>
<evidence type="ECO:0000313" key="3">
    <source>
        <dbReference type="EMBL" id="MPL61790.1"/>
    </source>
</evidence>
<feature type="region of interest" description="Disordered" evidence="1">
    <location>
        <begin position="244"/>
        <end position="316"/>
    </location>
</feature>
<keyword evidence="2" id="KW-0812">Transmembrane</keyword>
<evidence type="ECO:0000256" key="2">
    <source>
        <dbReference type="SAM" id="Phobius"/>
    </source>
</evidence>
<feature type="transmembrane region" description="Helical" evidence="2">
    <location>
        <begin position="30"/>
        <end position="51"/>
    </location>
</feature>
<feature type="compositionally biased region" description="Low complexity" evidence="1">
    <location>
        <begin position="295"/>
        <end position="308"/>
    </location>
</feature>
<sequence>MSKSFDIIMAGLISGIVALTTSFLGLAGTVIGAVLGAILYQVLSIFVKEPLESTTIRKVENGLVFTIPLILIAIFLAVFIIALLHSYLIYYPDFLDFFIQLETLTNNNLVRFMGIGLILMGIYPLLQPRVIKKEYGIILFILGIILLGRGLLDLNPEFFYMYTDIFELFDVVLVICIFLVLIFIIIKIFLESISLYMKRNNGLNILNSNKIGNRNDSANIYNNENIDYKSIKYKYTNYDNMDYDDYNNEEDSNTENDSSKNKNLNNDFNEFDDSKDFKSSKNKEHEFKTSNNNLTGKTIKSSKTSTMSKNRKYFKR</sequence>